<feature type="transmembrane region" description="Helical" evidence="6">
    <location>
        <begin position="374"/>
        <end position="391"/>
    </location>
</feature>
<name>D1FV81_9CHLO</name>
<feature type="transmembrane region" description="Helical" evidence="6">
    <location>
        <begin position="6"/>
        <end position="26"/>
    </location>
</feature>
<organism evidence="7">
    <name type="scientific">Dunaliella viridis</name>
    <dbReference type="NCBI Taxonomy" id="140095"/>
    <lineage>
        <taxon>Eukaryota</taxon>
        <taxon>Viridiplantae</taxon>
        <taxon>Chlorophyta</taxon>
        <taxon>core chlorophytes</taxon>
        <taxon>Chlorophyceae</taxon>
        <taxon>CS clade</taxon>
        <taxon>Chlamydomonadales</taxon>
        <taxon>Dunaliellaceae</taxon>
        <taxon>Dunaliella</taxon>
    </lineage>
</organism>
<feature type="transmembrane region" description="Helical" evidence="6">
    <location>
        <begin position="76"/>
        <end position="99"/>
    </location>
</feature>
<evidence type="ECO:0000256" key="4">
    <source>
        <dbReference type="ARBA" id="ARBA00023136"/>
    </source>
</evidence>
<feature type="region of interest" description="Disordered" evidence="5">
    <location>
        <begin position="135"/>
        <end position="168"/>
    </location>
</feature>
<proteinExistence type="predicted"/>
<feature type="transmembrane region" description="Helical" evidence="6">
    <location>
        <begin position="249"/>
        <end position="270"/>
    </location>
</feature>
<dbReference type="GO" id="GO:0005385">
    <property type="term" value="F:zinc ion transmembrane transporter activity"/>
    <property type="evidence" value="ECO:0007669"/>
    <property type="project" value="TreeGrafter"/>
</dbReference>
<dbReference type="InterPro" id="IPR003689">
    <property type="entry name" value="ZIP"/>
</dbReference>
<accession>D1FV81</accession>
<keyword evidence="3 6" id="KW-1133">Transmembrane helix</keyword>
<protein>
    <submittedName>
        <fullName evidence="7">Uncharacterized protein</fullName>
    </submittedName>
</protein>
<evidence type="ECO:0000256" key="3">
    <source>
        <dbReference type="ARBA" id="ARBA00022989"/>
    </source>
</evidence>
<feature type="transmembrane region" description="Helical" evidence="6">
    <location>
        <begin position="344"/>
        <end position="362"/>
    </location>
</feature>
<dbReference type="AlphaFoldDB" id="D1FV81"/>
<dbReference type="GO" id="GO:0016020">
    <property type="term" value="C:membrane"/>
    <property type="evidence" value="ECO:0007669"/>
    <property type="project" value="UniProtKB-SubCell"/>
</dbReference>
<feature type="transmembrane region" description="Helical" evidence="6">
    <location>
        <begin position="282"/>
        <end position="302"/>
    </location>
</feature>
<sequence length="392" mass="40861">MDTRFWFDLFSAALLFLVAVLGAWLPRHLSLKSASAVSAASKLDNSTMYHLGNCLSGGVMLSAGFCHLLADSLPMLGFVGPFPMANFLAALGLLLTLFADQVVHMVTDSASHTVDDGFDHDRDSVDTELAQGKFFGRGGEGAKQNGIGNGQAALTGPQRTPFSESSPLLAASTHDHHSHGGCGHLPGMAHPVRQNSWGSTSKIAKPGAPAVHDCSSGPHIDVLFGGGGKQLSFATTTCCLGVCSRRLSFAITVLLAGALCVHSVLEGMALGAQQELRDTEKIMIAIAAHKGLAAYALGASVVESNASARRFWSVIMAFSLASPIGIFVGYALSTVSGSKGGASLSALASGTFLYVAMMEVIPKELSVSHLRMRKMLAIGLGFGLMSLLAIWA</sequence>
<keyword evidence="4 6" id="KW-0472">Membrane</keyword>
<evidence type="ECO:0000256" key="1">
    <source>
        <dbReference type="ARBA" id="ARBA00004141"/>
    </source>
</evidence>
<reference evidence="7" key="1">
    <citation type="journal article" date="2010" name="J. Plant Physiol.">
        <title>Expression of the 26S proteasome subunit RPN10 is upregulated by salt stress in Dunaliella viridis.</title>
        <authorList>
            <person name="Sun X."/>
            <person name="Meng X."/>
            <person name="Xu Z."/>
            <person name="Song R."/>
        </authorList>
    </citation>
    <scope>NUCLEOTIDE SEQUENCE</scope>
    <source>
        <strain evidence="7">SHU</strain>
    </source>
</reference>
<dbReference type="Pfam" id="PF02535">
    <property type="entry name" value="Zip"/>
    <property type="match status" value="1"/>
</dbReference>
<keyword evidence="2 6" id="KW-0812">Transmembrane</keyword>
<dbReference type="PANTHER" id="PTHR11040:SF140">
    <property type="entry name" value="ZRT (ZRT), IRT- (IRT-) LIKE PROTEIN TRANSPORTER"/>
    <property type="match status" value="1"/>
</dbReference>
<evidence type="ECO:0000313" key="7">
    <source>
        <dbReference type="EMBL" id="ACJ24247.1"/>
    </source>
</evidence>
<dbReference type="PANTHER" id="PTHR11040">
    <property type="entry name" value="ZINC/IRON TRANSPORTER"/>
    <property type="match status" value="1"/>
</dbReference>
<feature type="compositionally biased region" description="Polar residues" evidence="5">
    <location>
        <begin position="157"/>
        <end position="166"/>
    </location>
</feature>
<evidence type="ECO:0000256" key="2">
    <source>
        <dbReference type="ARBA" id="ARBA00022692"/>
    </source>
</evidence>
<dbReference type="EMBL" id="FJ386538">
    <property type="protein sequence ID" value="ACJ24247.1"/>
    <property type="molecule type" value="Genomic_DNA"/>
</dbReference>
<feature type="transmembrane region" description="Helical" evidence="6">
    <location>
        <begin position="47"/>
        <end position="70"/>
    </location>
</feature>
<feature type="transmembrane region" description="Helical" evidence="6">
    <location>
        <begin position="314"/>
        <end position="332"/>
    </location>
</feature>
<comment type="subcellular location">
    <subcellularLocation>
        <location evidence="1">Membrane</location>
        <topology evidence="1">Multi-pass membrane protein</topology>
    </subcellularLocation>
</comment>
<evidence type="ECO:0000256" key="6">
    <source>
        <dbReference type="SAM" id="Phobius"/>
    </source>
</evidence>
<evidence type="ECO:0000256" key="5">
    <source>
        <dbReference type="SAM" id="MobiDB-lite"/>
    </source>
</evidence>